<evidence type="ECO:0000313" key="2">
    <source>
        <dbReference type="EMBL" id="KJA24438.1"/>
    </source>
</evidence>
<feature type="compositionally biased region" description="Polar residues" evidence="1">
    <location>
        <begin position="38"/>
        <end position="53"/>
    </location>
</feature>
<reference evidence="3" key="1">
    <citation type="submission" date="2014-04" db="EMBL/GenBank/DDBJ databases">
        <title>Evolutionary Origins and Diversification of the Mycorrhizal Mutualists.</title>
        <authorList>
            <consortium name="DOE Joint Genome Institute"/>
            <consortium name="Mycorrhizal Genomics Consortium"/>
            <person name="Kohler A."/>
            <person name="Kuo A."/>
            <person name="Nagy L.G."/>
            <person name="Floudas D."/>
            <person name="Copeland A."/>
            <person name="Barry K.W."/>
            <person name="Cichocki N."/>
            <person name="Veneault-Fourrey C."/>
            <person name="LaButti K."/>
            <person name="Lindquist E.A."/>
            <person name="Lipzen A."/>
            <person name="Lundell T."/>
            <person name="Morin E."/>
            <person name="Murat C."/>
            <person name="Riley R."/>
            <person name="Ohm R."/>
            <person name="Sun H."/>
            <person name="Tunlid A."/>
            <person name="Henrissat B."/>
            <person name="Grigoriev I.V."/>
            <person name="Hibbett D.S."/>
            <person name="Martin F."/>
        </authorList>
    </citation>
    <scope>NUCLEOTIDE SEQUENCE [LARGE SCALE GENOMIC DNA]</scope>
    <source>
        <strain evidence="3">FD-334 SS-4</strain>
    </source>
</reference>
<dbReference type="AlphaFoldDB" id="A0A0D2MKX4"/>
<dbReference type="Proteomes" id="UP000054270">
    <property type="component" value="Unassembled WGS sequence"/>
</dbReference>
<dbReference type="EMBL" id="KN817537">
    <property type="protein sequence ID" value="KJA24438.1"/>
    <property type="molecule type" value="Genomic_DNA"/>
</dbReference>
<accession>A0A0D2MKX4</accession>
<keyword evidence="3" id="KW-1185">Reference proteome</keyword>
<organism evidence="2 3">
    <name type="scientific">Hypholoma sublateritium (strain FD-334 SS-4)</name>
    <dbReference type="NCBI Taxonomy" id="945553"/>
    <lineage>
        <taxon>Eukaryota</taxon>
        <taxon>Fungi</taxon>
        <taxon>Dikarya</taxon>
        <taxon>Basidiomycota</taxon>
        <taxon>Agaricomycotina</taxon>
        <taxon>Agaricomycetes</taxon>
        <taxon>Agaricomycetidae</taxon>
        <taxon>Agaricales</taxon>
        <taxon>Agaricineae</taxon>
        <taxon>Strophariaceae</taxon>
        <taxon>Hypholoma</taxon>
    </lineage>
</organism>
<evidence type="ECO:0000313" key="3">
    <source>
        <dbReference type="Proteomes" id="UP000054270"/>
    </source>
</evidence>
<gene>
    <name evidence="2" type="ORF">HYPSUDRAFT_528917</name>
</gene>
<feature type="compositionally biased region" description="Basic and acidic residues" evidence="1">
    <location>
        <begin position="8"/>
        <end position="17"/>
    </location>
</feature>
<feature type="region of interest" description="Disordered" evidence="1">
    <location>
        <begin position="1"/>
        <end position="112"/>
    </location>
</feature>
<feature type="compositionally biased region" description="Basic residues" evidence="1">
    <location>
        <begin position="89"/>
        <end position="100"/>
    </location>
</feature>
<proteinExistence type="predicted"/>
<evidence type="ECO:0000256" key="1">
    <source>
        <dbReference type="SAM" id="MobiDB-lite"/>
    </source>
</evidence>
<name>A0A0D2MKX4_HYPSF</name>
<protein>
    <submittedName>
        <fullName evidence="2">Uncharacterized protein</fullName>
    </submittedName>
</protein>
<sequence length="141" mass="15742">MTVSGECSSHHEGEKRQPKSRKNKNASSKDLLAAVQHDQYSVRASRNVGTNQWRESDSARVVSRAAHTEKKMGYAARMTHAPTFTTAHSSRKTKKPHPRRPIPMGTDEGMSPFQASADAIRCHDVRLRSNIVDEDGERQCS</sequence>